<dbReference type="NCBIfam" id="TIGR00765">
    <property type="entry name" value="yihY_not_rbn"/>
    <property type="match status" value="1"/>
</dbReference>
<dbReference type="OrthoDB" id="1496195at2"/>
<feature type="transmembrane region" description="Helical" evidence="7">
    <location>
        <begin position="272"/>
        <end position="299"/>
    </location>
</feature>
<dbReference type="Pfam" id="PF03631">
    <property type="entry name" value="Virul_fac_BrkB"/>
    <property type="match status" value="1"/>
</dbReference>
<feature type="transmembrane region" description="Helical" evidence="7">
    <location>
        <begin position="144"/>
        <end position="166"/>
    </location>
</feature>
<dbReference type="RefSeq" id="WP_095508771.1">
    <property type="nucleotide sequence ID" value="NZ_MQWD01000001.1"/>
</dbReference>
<keyword evidence="5 7" id="KW-0472">Membrane</keyword>
<dbReference type="EMBL" id="MQWD01000001">
    <property type="protein sequence ID" value="PAP75137.1"/>
    <property type="molecule type" value="Genomic_DNA"/>
</dbReference>
<feature type="transmembrane region" description="Helical" evidence="7">
    <location>
        <begin position="194"/>
        <end position="217"/>
    </location>
</feature>
<feature type="transmembrane region" description="Helical" evidence="7">
    <location>
        <begin position="100"/>
        <end position="124"/>
    </location>
</feature>
<comment type="subcellular location">
    <subcellularLocation>
        <location evidence="1">Cell membrane</location>
        <topology evidence="1">Multi-pass membrane protein</topology>
    </subcellularLocation>
</comment>
<evidence type="ECO:0000313" key="8">
    <source>
        <dbReference type="EMBL" id="PAP75137.1"/>
    </source>
</evidence>
<feature type="transmembrane region" description="Helical" evidence="7">
    <location>
        <begin position="32"/>
        <end position="58"/>
    </location>
</feature>
<dbReference type="PANTHER" id="PTHR30213">
    <property type="entry name" value="INNER MEMBRANE PROTEIN YHJD"/>
    <property type="match status" value="1"/>
</dbReference>
<name>A0A271IVI7_9BACT</name>
<evidence type="ECO:0000256" key="4">
    <source>
        <dbReference type="ARBA" id="ARBA00022989"/>
    </source>
</evidence>
<evidence type="ECO:0000256" key="3">
    <source>
        <dbReference type="ARBA" id="ARBA00022692"/>
    </source>
</evidence>
<keyword evidence="2" id="KW-1003">Cell membrane</keyword>
<keyword evidence="9" id="KW-1185">Reference proteome</keyword>
<keyword evidence="4 7" id="KW-1133">Transmembrane helix</keyword>
<evidence type="ECO:0000256" key="1">
    <source>
        <dbReference type="ARBA" id="ARBA00004651"/>
    </source>
</evidence>
<sequence>MLRAAAYHAKQALTVPQYYGRGLLKVFTTDPVFLWAQAIAFKTLVTLLPLILLAVGIFGRVLRQEDAFTTVAQFLRGFLPPTQSDGLVELVLQLQEASGAITTFGAIFFIATVITMFATLRYVVGAAMGESRHQMRSILGGYAFDLRMVAQVGSLFLLSFGITTAARFLSARSGDLAARAGLDPGFVGTATGGLLQAVTFLVPYVLTVGMLAQLYYFVPRPKPPKRSALAGAAVAAILFELAKNGFAYYATYVADFDRYAQSGEGLGGLGGAFGLILAFVFWVYLSGLILVAGAVVAALHERRVRPRKSRLRKMWSRKPGEFRKHRERVEAEAAEAVHESVHESVGNVARAEPSAAAEVSGAAPGGDALPEGAVRDGGPVPASS</sequence>
<comment type="caution">
    <text evidence="8">The sequence shown here is derived from an EMBL/GenBank/DDBJ whole genome shotgun (WGS) entry which is preliminary data.</text>
</comment>
<keyword evidence="3 7" id="KW-0812">Transmembrane</keyword>
<evidence type="ECO:0000256" key="2">
    <source>
        <dbReference type="ARBA" id="ARBA00022475"/>
    </source>
</evidence>
<gene>
    <name evidence="8" type="ORF">BSZ37_01085</name>
</gene>
<feature type="transmembrane region" description="Helical" evidence="7">
    <location>
        <begin position="229"/>
        <end position="252"/>
    </location>
</feature>
<dbReference type="GO" id="GO:0005886">
    <property type="term" value="C:plasma membrane"/>
    <property type="evidence" value="ECO:0007669"/>
    <property type="project" value="UniProtKB-SubCell"/>
</dbReference>
<dbReference type="AlphaFoldDB" id="A0A271IVI7"/>
<evidence type="ECO:0000256" key="6">
    <source>
        <dbReference type="SAM" id="MobiDB-lite"/>
    </source>
</evidence>
<dbReference type="PANTHER" id="PTHR30213:SF0">
    <property type="entry name" value="UPF0761 MEMBRANE PROTEIN YIHY"/>
    <property type="match status" value="1"/>
</dbReference>
<protein>
    <submittedName>
        <fullName evidence="8">Uncharacterized protein</fullName>
    </submittedName>
</protein>
<dbReference type="InterPro" id="IPR017039">
    <property type="entry name" value="Virul_fac_BrkB"/>
</dbReference>
<reference evidence="8 9" key="1">
    <citation type="submission" date="2016-11" db="EMBL/GenBank/DDBJ databases">
        <title>Study of marine rhodopsin-containing bacteria.</title>
        <authorList>
            <person name="Yoshizawa S."/>
            <person name="Kumagai Y."/>
            <person name="Kogure K."/>
        </authorList>
    </citation>
    <scope>NUCLEOTIDE SEQUENCE [LARGE SCALE GENOMIC DNA]</scope>
    <source>
        <strain evidence="8 9">SAORIC-28</strain>
    </source>
</reference>
<evidence type="ECO:0000313" key="9">
    <source>
        <dbReference type="Proteomes" id="UP000216339"/>
    </source>
</evidence>
<feature type="region of interest" description="Disordered" evidence="6">
    <location>
        <begin position="335"/>
        <end position="384"/>
    </location>
</feature>
<dbReference type="Proteomes" id="UP000216339">
    <property type="component" value="Unassembled WGS sequence"/>
</dbReference>
<accession>A0A271IVI7</accession>
<proteinExistence type="predicted"/>
<evidence type="ECO:0000256" key="5">
    <source>
        <dbReference type="ARBA" id="ARBA00023136"/>
    </source>
</evidence>
<evidence type="ECO:0000256" key="7">
    <source>
        <dbReference type="SAM" id="Phobius"/>
    </source>
</evidence>
<organism evidence="8 9">
    <name type="scientific">Rubrivirga marina</name>
    <dbReference type="NCBI Taxonomy" id="1196024"/>
    <lineage>
        <taxon>Bacteria</taxon>
        <taxon>Pseudomonadati</taxon>
        <taxon>Rhodothermota</taxon>
        <taxon>Rhodothermia</taxon>
        <taxon>Rhodothermales</taxon>
        <taxon>Rubricoccaceae</taxon>
        <taxon>Rubrivirga</taxon>
    </lineage>
</organism>